<evidence type="ECO:0000313" key="4">
    <source>
        <dbReference type="Proteomes" id="UP000622648"/>
    </source>
</evidence>
<dbReference type="EMBL" id="BMJO01000012">
    <property type="protein sequence ID" value="GGE71096.1"/>
    <property type="molecule type" value="Genomic_DNA"/>
</dbReference>
<gene>
    <name evidence="2" type="ORF">EV200_11327</name>
    <name evidence="1" type="ORF">GCM10011413_42320</name>
</gene>
<sequence length="276" mass="31191">MKSIIIINDQSTEAEHAAVFALILAQRLEVNIILADIPVLKLTTAEYGWTETLPAEKNSPAVDSKLMKNFLERKMIHPGFKPVIQELTFSCESEDLYKLACENEILMVVKGLDEFLPQALLNVNLAINNLLHKIHVPLLIIPSSWSENELKRIVYLTDLRFCGMSTVKFLAHLANCCDANLVIAHSSASGLPLMDINQAEEVFNEEVSCHIGYEKLFLNMLDQGKSTDTLEVVVSEMKADLLVLVDQHFHFNFITRQYFKDKCSLYQPVPLLIFPS</sequence>
<evidence type="ECO:0000313" key="3">
    <source>
        <dbReference type="Proteomes" id="UP000295684"/>
    </source>
</evidence>
<accession>A0A4R2H335</accession>
<dbReference type="OrthoDB" id="790059at2"/>
<dbReference type="Proteomes" id="UP000622648">
    <property type="component" value="Unassembled WGS sequence"/>
</dbReference>
<reference evidence="1" key="1">
    <citation type="journal article" date="2014" name="Int. J. Syst. Evol. Microbiol.">
        <title>Complete genome of a new Firmicutes species belonging to the dominant human colonic microbiota ('Ruminococcus bicirculans') reveals two chromosomes and a selective capacity to utilize plant glucans.</title>
        <authorList>
            <consortium name="NISC Comparative Sequencing Program"/>
            <person name="Wegmann U."/>
            <person name="Louis P."/>
            <person name="Goesmann A."/>
            <person name="Henrissat B."/>
            <person name="Duncan S.H."/>
            <person name="Flint H.J."/>
        </authorList>
    </citation>
    <scope>NUCLEOTIDE SEQUENCE</scope>
    <source>
        <strain evidence="1">CGMCC 1.15644</strain>
    </source>
</reference>
<evidence type="ECO:0000313" key="1">
    <source>
        <dbReference type="EMBL" id="GGE71096.1"/>
    </source>
</evidence>
<dbReference type="Gene3D" id="3.40.50.12370">
    <property type="match status" value="1"/>
</dbReference>
<dbReference type="Proteomes" id="UP000295684">
    <property type="component" value="Unassembled WGS sequence"/>
</dbReference>
<evidence type="ECO:0008006" key="5">
    <source>
        <dbReference type="Google" id="ProtNLM"/>
    </source>
</evidence>
<name>A0A4R2H335_9SPHI</name>
<reference evidence="1" key="4">
    <citation type="submission" date="2024-05" db="EMBL/GenBank/DDBJ databases">
        <authorList>
            <person name="Sun Q."/>
            <person name="Zhou Y."/>
        </authorList>
    </citation>
    <scope>NUCLEOTIDE SEQUENCE</scope>
    <source>
        <strain evidence="1">CGMCC 1.15644</strain>
    </source>
</reference>
<reference evidence="4" key="2">
    <citation type="journal article" date="2019" name="Int. J. Syst. Evol. Microbiol.">
        <title>The Global Catalogue of Microorganisms (GCM) 10K type strain sequencing project: providing services to taxonomists for standard genome sequencing and annotation.</title>
        <authorList>
            <consortium name="The Broad Institute Genomics Platform"/>
            <consortium name="The Broad Institute Genome Sequencing Center for Infectious Disease"/>
            <person name="Wu L."/>
            <person name="Ma J."/>
        </authorList>
    </citation>
    <scope>NUCLEOTIDE SEQUENCE [LARGE SCALE GENOMIC DNA]</scope>
    <source>
        <strain evidence="4">CGMCC 1.15644</strain>
    </source>
</reference>
<dbReference type="RefSeq" id="WP_132536498.1">
    <property type="nucleotide sequence ID" value="NZ_BMJO01000012.1"/>
</dbReference>
<protein>
    <recommendedName>
        <fullName evidence="5">Universal stress protein family protein</fullName>
    </recommendedName>
</protein>
<keyword evidence="4" id="KW-1185">Reference proteome</keyword>
<comment type="caution">
    <text evidence="2">The sequence shown here is derived from an EMBL/GenBank/DDBJ whole genome shotgun (WGS) entry which is preliminary data.</text>
</comment>
<dbReference type="AlphaFoldDB" id="A0A4R2H335"/>
<reference evidence="2 3" key="3">
    <citation type="submission" date="2019-03" db="EMBL/GenBank/DDBJ databases">
        <title>Genomic Encyclopedia of Type Strains, Phase IV (KMG-IV): sequencing the most valuable type-strain genomes for metagenomic binning, comparative biology and taxonomic classification.</title>
        <authorList>
            <person name="Goeker M."/>
        </authorList>
    </citation>
    <scope>NUCLEOTIDE SEQUENCE [LARGE SCALE GENOMIC DNA]</scope>
    <source>
        <strain evidence="2 3">DSM 103236</strain>
    </source>
</reference>
<proteinExistence type="predicted"/>
<evidence type="ECO:0000313" key="2">
    <source>
        <dbReference type="EMBL" id="TCO17755.1"/>
    </source>
</evidence>
<dbReference type="EMBL" id="SLWO01000013">
    <property type="protein sequence ID" value="TCO17755.1"/>
    <property type="molecule type" value="Genomic_DNA"/>
</dbReference>
<organism evidence="2 3">
    <name type="scientific">Pedobacter psychrotolerans</name>
    <dbReference type="NCBI Taxonomy" id="1843235"/>
    <lineage>
        <taxon>Bacteria</taxon>
        <taxon>Pseudomonadati</taxon>
        <taxon>Bacteroidota</taxon>
        <taxon>Sphingobacteriia</taxon>
        <taxon>Sphingobacteriales</taxon>
        <taxon>Sphingobacteriaceae</taxon>
        <taxon>Pedobacter</taxon>
    </lineage>
</organism>